<dbReference type="Proteomes" id="UP001485043">
    <property type="component" value="Unassembled WGS sequence"/>
</dbReference>
<accession>A0AAW1T2K3</accession>
<sequence>MTVVGKMAIGRDEASAMALAEREAVAQAFDDLVFDRVQAALSPHLPAQQQIVHTEGQRKHDHSCTHLPGGAPEPAESASGLLDWPSPPLALHGHISNSACAREFHV</sequence>
<reference evidence="2 3" key="1">
    <citation type="journal article" date="2024" name="Nat. Commun.">
        <title>Phylogenomics reveals the evolutionary origins of lichenization in chlorophyte algae.</title>
        <authorList>
            <person name="Puginier C."/>
            <person name="Libourel C."/>
            <person name="Otte J."/>
            <person name="Skaloud P."/>
            <person name="Haon M."/>
            <person name="Grisel S."/>
            <person name="Petersen M."/>
            <person name="Berrin J.G."/>
            <person name="Delaux P.M."/>
            <person name="Dal Grande F."/>
            <person name="Keller J."/>
        </authorList>
    </citation>
    <scope>NUCLEOTIDE SEQUENCE [LARGE SCALE GENOMIC DNA]</scope>
    <source>
        <strain evidence="2 3">SAG 2523</strain>
    </source>
</reference>
<evidence type="ECO:0000313" key="3">
    <source>
        <dbReference type="Proteomes" id="UP001485043"/>
    </source>
</evidence>
<dbReference type="EMBL" id="JALJOV010000541">
    <property type="protein sequence ID" value="KAK9862892.1"/>
    <property type="molecule type" value="Genomic_DNA"/>
</dbReference>
<comment type="caution">
    <text evidence="2">The sequence shown here is derived from an EMBL/GenBank/DDBJ whole genome shotgun (WGS) entry which is preliminary data.</text>
</comment>
<keyword evidence="3" id="KW-1185">Reference proteome</keyword>
<proteinExistence type="predicted"/>
<feature type="compositionally biased region" description="Basic and acidic residues" evidence="1">
    <location>
        <begin position="55"/>
        <end position="64"/>
    </location>
</feature>
<evidence type="ECO:0000313" key="2">
    <source>
        <dbReference type="EMBL" id="KAK9862892.1"/>
    </source>
</evidence>
<protein>
    <submittedName>
        <fullName evidence="2">Uncharacterized protein</fullName>
    </submittedName>
</protein>
<gene>
    <name evidence="2" type="ORF">WJX84_004662</name>
</gene>
<organism evidence="2 3">
    <name type="scientific">Apatococcus fuscideae</name>
    <dbReference type="NCBI Taxonomy" id="2026836"/>
    <lineage>
        <taxon>Eukaryota</taxon>
        <taxon>Viridiplantae</taxon>
        <taxon>Chlorophyta</taxon>
        <taxon>core chlorophytes</taxon>
        <taxon>Trebouxiophyceae</taxon>
        <taxon>Chlorellales</taxon>
        <taxon>Chlorellaceae</taxon>
        <taxon>Apatococcus</taxon>
    </lineage>
</organism>
<evidence type="ECO:0000256" key="1">
    <source>
        <dbReference type="SAM" id="MobiDB-lite"/>
    </source>
</evidence>
<feature type="region of interest" description="Disordered" evidence="1">
    <location>
        <begin position="45"/>
        <end position="82"/>
    </location>
</feature>
<name>A0AAW1T2K3_9CHLO</name>
<dbReference type="AlphaFoldDB" id="A0AAW1T2K3"/>